<gene>
    <name evidence="1" type="ORF">METZ01_LOCUS182168</name>
</gene>
<evidence type="ECO:0000313" key="1">
    <source>
        <dbReference type="EMBL" id="SVB29314.1"/>
    </source>
</evidence>
<proteinExistence type="predicted"/>
<dbReference type="AlphaFoldDB" id="A0A382CU25"/>
<reference evidence="1" key="1">
    <citation type="submission" date="2018-05" db="EMBL/GenBank/DDBJ databases">
        <authorList>
            <person name="Lanie J.A."/>
            <person name="Ng W.-L."/>
            <person name="Kazmierczak K.M."/>
            <person name="Andrzejewski T.M."/>
            <person name="Davidsen T.M."/>
            <person name="Wayne K.J."/>
            <person name="Tettelin H."/>
            <person name="Glass J.I."/>
            <person name="Rusch D."/>
            <person name="Podicherti R."/>
            <person name="Tsui H.-C.T."/>
            <person name="Winkler M.E."/>
        </authorList>
    </citation>
    <scope>NUCLEOTIDE SEQUENCE</scope>
</reference>
<evidence type="ECO:0008006" key="2">
    <source>
        <dbReference type="Google" id="ProtNLM"/>
    </source>
</evidence>
<organism evidence="1">
    <name type="scientific">marine metagenome</name>
    <dbReference type="NCBI Taxonomy" id="408172"/>
    <lineage>
        <taxon>unclassified sequences</taxon>
        <taxon>metagenomes</taxon>
        <taxon>ecological metagenomes</taxon>
    </lineage>
</organism>
<accession>A0A382CU25</accession>
<name>A0A382CU25_9ZZZZ</name>
<dbReference type="InterPro" id="IPR029063">
    <property type="entry name" value="SAM-dependent_MTases_sf"/>
</dbReference>
<sequence length="385" mass="42949">MSIPKSIKSWVRQSAGAKTAPDNAFSDQQALKLLQRLSETLNSLVELEKQGKSARKLLEQRLALVQRRADINSKQLKRLHRENLRLIKRLDSAVAQTGARGLKGDTRRLSIMMQAIQRALFLDPTSLSYPYNLTARRFSLSSQNEEDGIIHAIFDTVGEGSRRFVEIGAGTNGGNSGFLASECGWSGMMLEANEDRLSKLKMHFEPLGITCLGNWVARENINDFIRDSGCEGEIDLLSIDIDGNDYWIWEAITACSPRLVIIEYNSLFGPDRAVVVPYDPEFDRHQVANTIEGGNLYYYGSSLQALSRLAEQKGYRLILTEPRGVNAFFLRNDVGQEIPACDPSSTYRMLVKYGRRGHDLFGYISEHDLPLIDLDAGGGATEALV</sequence>
<protein>
    <recommendedName>
        <fullName evidence="2">Methyltransferase FkbM domain-containing protein</fullName>
    </recommendedName>
</protein>
<dbReference type="EMBL" id="UINC01036007">
    <property type="protein sequence ID" value="SVB29314.1"/>
    <property type="molecule type" value="Genomic_DNA"/>
</dbReference>
<dbReference type="SUPFAM" id="SSF53335">
    <property type="entry name" value="S-adenosyl-L-methionine-dependent methyltransferases"/>
    <property type="match status" value="1"/>
</dbReference>